<dbReference type="PANTHER" id="PTHR11042">
    <property type="entry name" value="EUKARYOTIC TRANSLATION INITIATION FACTOR 2-ALPHA KINASE EIF2-ALPHA KINASE -RELATED"/>
    <property type="match status" value="1"/>
</dbReference>
<feature type="region of interest" description="Disordered" evidence="6">
    <location>
        <begin position="12"/>
        <end position="143"/>
    </location>
</feature>
<evidence type="ECO:0000256" key="6">
    <source>
        <dbReference type="SAM" id="MobiDB-lite"/>
    </source>
</evidence>
<feature type="compositionally biased region" description="Basic residues" evidence="6">
    <location>
        <begin position="950"/>
        <end position="960"/>
    </location>
</feature>
<feature type="region of interest" description="Disordered" evidence="6">
    <location>
        <begin position="548"/>
        <end position="567"/>
    </location>
</feature>
<dbReference type="Pfam" id="PF00069">
    <property type="entry name" value="Pkinase"/>
    <property type="match status" value="1"/>
</dbReference>
<organism evidence="7 8">
    <name type="scientific">Dichomitus squalens</name>
    <dbReference type="NCBI Taxonomy" id="114155"/>
    <lineage>
        <taxon>Eukaryota</taxon>
        <taxon>Fungi</taxon>
        <taxon>Dikarya</taxon>
        <taxon>Basidiomycota</taxon>
        <taxon>Agaricomycotina</taxon>
        <taxon>Agaricomycetes</taxon>
        <taxon>Polyporales</taxon>
        <taxon>Polyporaceae</taxon>
        <taxon>Dichomitus</taxon>
    </lineage>
</organism>
<feature type="compositionally biased region" description="Low complexity" evidence="6">
    <location>
        <begin position="893"/>
        <end position="913"/>
    </location>
</feature>
<name>A0A4V6MWZ1_9APHY</name>
<dbReference type="GO" id="GO:0110031">
    <property type="term" value="P:negative regulation of G2/MI transition of meiotic cell cycle"/>
    <property type="evidence" value="ECO:0007669"/>
    <property type="project" value="TreeGrafter"/>
</dbReference>
<dbReference type="Proteomes" id="UP000292082">
    <property type="component" value="Unassembled WGS sequence"/>
</dbReference>
<dbReference type="PROSITE" id="PS50011">
    <property type="entry name" value="PROTEIN_KINASE_DOM"/>
    <property type="match status" value="1"/>
</dbReference>
<dbReference type="InterPro" id="IPR008271">
    <property type="entry name" value="Ser/Thr_kinase_AS"/>
</dbReference>
<feature type="compositionally biased region" description="Polar residues" evidence="6">
    <location>
        <begin position="426"/>
        <end position="448"/>
    </location>
</feature>
<dbReference type="GO" id="GO:0005634">
    <property type="term" value="C:nucleus"/>
    <property type="evidence" value="ECO:0007669"/>
    <property type="project" value="TreeGrafter"/>
</dbReference>
<keyword evidence="2" id="KW-0547">Nucleotide-binding</keyword>
<evidence type="ECO:0000313" key="8">
    <source>
        <dbReference type="Proteomes" id="UP000292082"/>
    </source>
</evidence>
<feature type="region of interest" description="Disordered" evidence="6">
    <location>
        <begin position="721"/>
        <end position="822"/>
    </location>
</feature>
<reference evidence="7 8" key="1">
    <citation type="submission" date="2019-01" db="EMBL/GenBank/DDBJ databases">
        <title>Draft genome sequences of three monokaryotic isolates of the white-rot basidiomycete fungus Dichomitus squalens.</title>
        <authorList>
            <consortium name="DOE Joint Genome Institute"/>
            <person name="Lopez S.C."/>
            <person name="Andreopoulos B."/>
            <person name="Pangilinan J."/>
            <person name="Lipzen A."/>
            <person name="Riley R."/>
            <person name="Ahrendt S."/>
            <person name="Ng V."/>
            <person name="Barry K."/>
            <person name="Daum C."/>
            <person name="Grigoriev I.V."/>
            <person name="Hilden K.S."/>
            <person name="Makela M.R."/>
            <person name="de Vries R.P."/>
        </authorList>
    </citation>
    <scope>NUCLEOTIDE SEQUENCE [LARGE SCALE GENOMIC DNA]</scope>
    <source>
        <strain evidence="7 8">CBS 464.89</strain>
    </source>
</reference>
<dbReference type="EMBL" id="ML145086">
    <property type="protein sequence ID" value="TBU64598.1"/>
    <property type="molecule type" value="Genomic_DNA"/>
</dbReference>
<feature type="region of interest" description="Disordered" evidence="6">
    <location>
        <begin position="880"/>
        <end position="967"/>
    </location>
</feature>
<dbReference type="InterPro" id="IPR050339">
    <property type="entry name" value="CC_SR_Kinase"/>
</dbReference>
<feature type="compositionally biased region" description="Polar residues" evidence="6">
    <location>
        <begin position="351"/>
        <end position="364"/>
    </location>
</feature>
<dbReference type="Gene3D" id="3.30.200.20">
    <property type="entry name" value="Phosphorylase Kinase, domain 1"/>
    <property type="match status" value="1"/>
</dbReference>
<feature type="compositionally biased region" description="Polar residues" evidence="6">
    <location>
        <begin position="371"/>
        <end position="380"/>
    </location>
</feature>
<keyword evidence="3" id="KW-0418">Kinase</keyword>
<keyword evidence="1" id="KW-0808">Transferase</keyword>
<keyword evidence="8" id="KW-1185">Reference proteome</keyword>
<feature type="compositionally biased region" description="Low complexity" evidence="6">
    <location>
        <begin position="830"/>
        <end position="841"/>
    </location>
</feature>
<feature type="region of interest" description="Disordered" evidence="6">
    <location>
        <begin position="830"/>
        <end position="849"/>
    </location>
</feature>
<feature type="compositionally biased region" description="Low complexity" evidence="6">
    <location>
        <begin position="502"/>
        <end position="512"/>
    </location>
</feature>
<feature type="compositionally biased region" description="Low complexity" evidence="6">
    <location>
        <begin position="382"/>
        <end position="402"/>
    </location>
</feature>
<dbReference type="GO" id="GO:0005524">
    <property type="term" value="F:ATP binding"/>
    <property type="evidence" value="ECO:0007669"/>
    <property type="project" value="UniProtKB-UniRule"/>
</dbReference>
<dbReference type="SMART" id="SM00220">
    <property type="entry name" value="S_TKc"/>
    <property type="match status" value="1"/>
</dbReference>
<sequence>MLLSPNAEYVSFRQSKRDSSLSPCRISTPLFLRTPPKSASSSLVYDTPMLSPSPLRRQALPTPGPGDPDDVFQSPLRAYSLYPQRSPAGPPDSSMAIDDEDDLFLGPSPSSSHFVPPPSSPALLRTPLRTPVKHPSADGLRLSPDRSALSVKHLNVASALFSVPSAGTKRKPTPICTTPSRSRTMTPLNVASATSHVQTSDSALLFDRLAPLSAPRFAGARTTPHSKAETEQHLKKQAETMTMLSIRDLDHSGDESGYDSDPDANHNGSGTIEKHHLLYMGSTGGSAAAPFSIKARARTKGSNQGKSPGLEILTRRGLVNDEEVAEAISPGGHVIKRRARSRPVSAELLESVQSTPVPSQNKVTATPRLNECTSASTVAFPSTRTMRTRTTSNSSTTSSESGSPRRRPNAAGATRTRTESHTSRTLNRLQSSSSATLFFGPSVSSTTNAKKDSKSGRTSSASKAPASPLFLRVEQRSARRPPLPNRHSYAGTDDSPTWATRSPPAAASSPAPINARKRMESDGSDDEADLFFSSGPADSSFAISLQRECTPSPKKKQKRESLDPLPKKFRARDSGVVLSDSDDDLDLALIDRTNFVMAAMPRASTSVSTVASSVDDHELVTPGIGPSAASGWPTVVNLDDDHFNFNPSHSSGMGASRSVDAFILRTLAAGGSISTRGDAEPKRVPGTPVKRVKTAHLVGGVTRPWQSAVAHKIGFKEFEVGPDEGVGKGKAKPRKSLPAAFPSLGRAKGNKTVKEKQGKVAVAKAAVSASASERDTDVDLDDGDSPTVRRDPKYDGLGLGRPTSGLPPFARPSGDGRGGRASWLMRRSSSGAFSSSSDASSVNATPTRLTPKGASLIAANITCTDQMRCAEWMLPPPRVRTPGASPLKSALEAASRSTSGSSSSTSTATNSPTINAVTRNAPGMLSQRERRVSQDLRTPAPALFPTLHGQRPHTHAHPARQSHVQPAVRAGRLPASTYEEESGRFVRDFVEIDELGSGEFGRVMKVRYKDPARGTDVFAVKKSKRFEGVKHRLRLREEVDILKHLSDAAARSSDTSIRLARRHPNILAYVDSWEEDETLYIQTELCELGNFAHFLWEYGRTFPQLDEARVWKIMAELAAGLRFIHDANVIHLDLKPANIFLTGEGRLKIGDFGMASVWPRPSPPGEPSLIPGQKPAGFEREGDKLYLAPEVLQGRYGKAADVFSLGMTMLETASNIVVPDQGEAWHRLRREDFSQVELDATPELWDLIKSMMRAAPALRIGILLVDTHPVVVRARRAMERMRSRYGAVFGASPLGAVPEGFLDEILARGRHGAGDDDDDEDDWEMDLGA</sequence>
<proteinExistence type="inferred from homology"/>
<comment type="similarity">
    <text evidence="5">Belongs to the protein kinase superfamily. Ser/Thr protein kinase family. GCN2 subfamily.</text>
</comment>
<keyword evidence="4" id="KW-0067">ATP-binding</keyword>
<protein>
    <submittedName>
        <fullName evidence="7">Uncharacterized protein</fullName>
    </submittedName>
</protein>
<feature type="region of interest" description="Disordered" evidence="6">
    <location>
        <begin position="350"/>
        <end position="531"/>
    </location>
</feature>
<dbReference type="PROSITE" id="PS00107">
    <property type="entry name" value="PROTEIN_KINASE_ATP"/>
    <property type="match status" value="1"/>
</dbReference>
<dbReference type="STRING" id="114155.A0A4V6MWZ1"/>
<evidence type="ECO:0000313" key="7">
    <source>
        <dbReference type="EMBL" id="TBU64598.1"/>
    </source>
</evidence>
<dbReference type="Gene3D" id="1.10.510.10">
    <property type="entry name" value="Transferase(Phosphotransferase) domain 1"/>
    <property type="match status" value="1"/>
</dbReference>
<dbReference type="PANTHER" id="PTHR11042:SF190">
    <property type="entry name" value="MITOSIS INHIBITOR PROTEIN KINASE MIK1"/>
    <property type="match status" value="1"/>
</dbReference>
<evidence type="ECO:0000256" key="1">
    <source>
        <dbReference type="ARBA" id="ARBA00022679"/>
    </source>
</evidence>
<gene>
    <name evidence="7" type="ORF">BD310DRAFT_405059</name>
</gene>
<evidence type="ECO:0000256" key="3">
    <source>
        <dbReference type="ARBA" id="ARBA00022777"/>
    </source>
</evidence>
<dbReference type="SUPFAM" id="SSF56112">
    <property type="entry name" value="Protein kinase-like (PK-like)"/>
    <property type="match status" value="1"/>
</dbReference>
<accession>A0A4V6MWZ1</accession>
<evidence type="ECO:0000256" key="2">
    <source>
        <dbReference type="ARBA" id="ARBA00022741"/>
    </source>
</evidence>
<evidence type="ECO:0000256" key="4">
    <source>
        <dbReference type="ARBA" id="ARBA00022840"/>
    </source>
</evidence>
<dbReference type="InterPro" id="IPR017441">
    <property type="entry name" value="Protein_kinase_ATP_BS"/>
</dbReference>
<dbReference type="PROSITE" id="PS00108">
    <property type="entry name" value="PROTEIN_KINASE_ST"/>
    <property type="match status" value="1"/>
</dbReference>
<dbReference type="GO" id="GO:0005737">
    <property type="term" value="C:cytoplasm"/>
    <property type="evidence" value="ECO:0007669"/>
    <property type="project" value="TreeGrafter"/>
</dbReference>
<feature type="compositionally biased region" description="Low complexity" evidence="6">
    <location>
        <begin position="759"/>
        <end position="771"/>
    </location>
</feature>
<dbReference type="GO" id="GO:0004713">
    <property type="term" value="F:protein tyrosine kinase activity"/>
    <property type="evidence" value="ECO:0007669"/>
    <property type="project" value="TreeGrafter"/>
</dbReference>
<dbReference type="InterPro" id="IPR011009">
    <property type="entry name" value="Kinase-like_dom_sf"/>
</dbReference>
<dbReference type="InterPro" id="IPR000719">
    <property type="entry name" value="Prot_kinase_dom"/>
</dbReference>
<evidence type="ECO:0000256" key="5">
    <source>
        <dbReference type="ARBA" id="ARBA00037982"/>
    </source>
</evidence>